<evidence type="ECO:0000256" key="1">
    <source>
        <dbReference type="ARBA" id="ARBA00006479"/>
    </source>
</evidence>
<gene>
    <name evidence="2" type="ORF">LX13_003152</name>
</gene>
<dbReference type="EMBL" id="JAMTCJ010000003">
    <property type="protein sequence ID" value="MCP2177324.1"/>
    <property type="molecule type" value="Genomic_DNA"/>
</dbReference>
<name>A0ABT1HGK6_9NOCA</name>
<dbReference type="RefSeq" id="WP_253662271.1">
    <property type="nucleotide sequence ID" value="NZ_BAAAJQ010000001.1"/>
</dbReference>
<dbReference type="PANTHER" id="PTHR18964">
    <property type="entry name" value="ROK (REPRESSOR, ORF, KINASE) FAMILY"/>
    <property type="match status" value="1"/>
</dbReference>
<organism evidence="2 3">
    <name type="scientific">Williamsia maris</name>
    <dbReference type="NCBI Taxonomy" id="72806"/>
    <lineage>
        <taxon>Bacteria</taxon>
        <taxon>Bacillati</taxon>
        <taxon>Actinomycetota</taxon>
        <taxon>Actinomycetes</taxon>
        <taxon>Mycobacteriales</taxon>
        <taxon>Nocardiaceae</taxon>
        <taxon>Williamsia</taxon>
    </lineage>
</organism>
<dbReference type="Gene3D" id="3.30.420.40">
    <property type="match status" value="2"/>
</dbReference>
<proteinExistence type="inferred from homology"/>
<evidence type="ECO:0000313" key="3">
    <source>
        <dbReference type="Proteomes" id="UP001206895"/>
    </source>
</evidence>
<dbReference type="InterPro" id="IPR000600">
    <property type="entry name" value="ROK"/>
</dbReference>
<evidence type="ECO:0000313" key="2">
    <source>
        <dbReference type="EMBL" id="MCP2177324.1"/>
    </source>
</evidence>
<dbReference type="InterPro" id="IPR043129">
    <property type="entry name" value="ATPase_NBD"/>
</dbReference>
<dbReference type="PANTHER" id="PTHR18964:SF169">
    <property type="entry name" value="N-ACETYLMANNOSAMINE KINASE"/>
    <property type="match status" value="1"/>
</dbReference>
<keyword evidence="3" id="KW-1185">Reference proteome</keyword>
<accession>A0ABT1HGK6</accession>
<dbReference type="Pfam" id="PF00480">
    <property type="entry name" value="ROK"/>
    <property type="match status" value="1"/>
</dbReference>
<dbReference type="SUPFAM" id="SSF53067">
    <property type="entry name" value="Actin-like ATPase domain"/>
    <property type="match status" value="1"/>
</dbReference>
<reference evidence="2 3" key="1">
    <citation type="submission" date="2022-06" db="EMBL/GenBank/DDBJ databases">
        <title>Genomic Encyclopedia of Archaeal and Bacterial Type Strains, Phase II (KMG-II): from individual species to whole genera.</title>
        <authorList>
            <person name="Goeker M."/>
        </authorList>
    </citation>
    <scope>NUCLEOTIDE SEQUENCE [LARGE SCALE GENOMIC DNA]</scope>
    <source>
        <strain evidence="2 3">DSM 44693</strain>
    </source>
</reference>
<dbReference type="Proteomes" id="UP001206895">
    <property type="component" value="Unassembled WGS sequence"/>
</dbReference>
<comment type="similarity">
    <text evidence="1">Belongs to the ROK (NagC/XylR) family.</text>
</comment>
<comment type="caution">
    <text evidence="2">The sequence shown here is derived from an EMBL/GenBank/DDBJ whole genome shotgun (WGS) entry which is preliminary data.</text>
</comment>
<protein>
    <submittedName>
        <fullName evidence="2">Glucokinase</fullName>
    </submittedName>
</protein>
<sequence length="312" mass="32025">MTGPVVLAVDVGGTKAEAALVDSTGSVIDGSRFRAPTGPTRTADELDAAVTEVLDRVLDQRGVERLIGVGVSCAGPVDERDGTVSPINLTAWRRHPLRDVVSDFVARRSPDVPVAFARDGVAIALAEHWVGAGRGVANMLGMVISTGIGGGMILGGRVIGGNAGHIGQIEVSEFTGELSLGRRTTLESVASGPHLVEWARTQGWTGATGEDLARDRAAGDEVADRAVARLADAVGQGISSAAALLDIDLVVVGGGFARVAPDLVELIGARVAQHPLEYVARVRVVPAGLGDTAPLVGAAAFVHRADLMPPAR</sequence>